<protein>
    <recommendedName>
        <fullName evidence="3">Metal-dependent hydrolase</fullName>
    </recommendedName>
</protein>
<name>U1N4T0_SEGRC</name>
<proteinExistence type="predicted"/>
<dbReference type="EMBL" id="ACZI02000003">
    <property type="protein sequence ID" value="ERG69199.1"/>
    <property type="molecule type" value="Genomic_DNA"/>
</dbReference>
<dbReference type="AlphaFoldDB" id="U1N4T0"/>
<gene>
    <name evidence="1" type="ORF">HMPREF9336_04343</name>
</gene>
<dbReference type="STRING" id="679197.HMPREF9336_04343"/>
<evidence type="ECO:0000313" key="2">
    <source>
        <dbReference type="Proteomes" id="UP000004816"/>
    </source>
</evidence>
<dbReference type="PANTHER" id="PTHR39456">
    <property type="entry name" value="METAL-DEPENDENT HYDROLASE"/>
    <property type="match status" value="1"/>
</dbReference>
<accession>U1N4T0</accession>
<dbReference type="HOGENOM" id="CLU_1659528_0_0_11"/>
<keyword evidence="2" id="KW-1185">Reference proteome</keyword>
<dbReference type="InterPro" id="IPR016516">
    <property type="entry name" value="UCP07580"/>
</dbReference>
<reference evidence="1 2" key="1">
    <citation type="journal article" date="2011" name="Stand. Genomic Sci.">
        <title>High quality draft genome sequence of Segniliparus rugosus CDC 945(T)= (ATCC BAA-974(T)).</title>
        <authorList>
            <person name="Earl A.M."/>
            <person name="Desjardins C.A."/>
            <person name="Fitzgerald M.G."/>
            <person name="Arachchi H.M."/>
            <person name="Zeng Q."/>
            <person name="Mehta T."/>
            <person name="Griggs A."/>
            <person name="Birren B.W."/>
            <person name="Toney N.C."/>
            <person name="Carr J."/>
            <person name="Posey J."/>
            <person name="Butler W.R."/>
        </authorList>
    </citation>
    <scope>NUCLEOTIDE SEQUENCE [LARGE SCALE GENOMIC DNA]</scope>
    <source>
        <strain evidence="2">ATCC BAA-974 / DSM 45345 / CCUG 50838 / CIP 108380 / JCM 13579 / CDC 945</strain>
    </source>
</reference>
<dbReference type="PANTHER" id="PTHR39456:SF1">
    <property type="entry name" value="METAL-DEPENDENT HYDROLASE"/>
    <property type="match status" value="1"/>
</dbReference>
<dbReference type="eggNOG" id="COG3687">
    <property type="taxonomic scope" value="Bacteria"/>
</dbReference>
<evidence type="ECO:0008006" key="3">
    <source>
        <dbReference type="Google" id="ProtNLM"/>
    </source>
</evidence>
<sequence length="159" mass="18729">MPQPTSTRYPKVRRILFRFGDPEPMRRYFADNNIVYSHFVAGLSFGFPPGEEAFIRAVRRYSDHVVDPVLKKRVAGFIGQEAVHGQQHNSLNEKLIELGYRDQAAKSLERMRRLEERYLDKIRSASPCCATRRWREPLWPSTSRRSPLRGRSPPRKFRR</sequence>
<evidence type="ECO:0000313" key="1">
    <source>
        <dbReference type="EMBL" id="ERG69199.1"/>
    </source>
</evidence>
<dbReference type="Pfam" id="PF10118">
    <property type="entry name" value="Metal_hydrol"/>
    <property type="match status" value="1"/>
</dbReference>
<comment type="caution">
    <text evidence="1">The sequence shown here is derived from an EMBL/GenBank/DDBJ whole genome shotgun (WGS) entry which is preliminary data.</text>
</comment>
<organism evidence="1 2">
    <name type="scientific">Segniliparus rugosus (strain ATCC BAA-974 / DSM 45345 / CCUG 50838 / CIP 108380 / JCM 13579 / CDC 945)</name>
    <dbReference type="NCBI Taxonomy" id="679197"/>
    <lineage>
        <taxon>Bacteria</taxon>
        <taxon>Bacillati</taxon>
        <taxon>Actinomycetota</taxon>
        <taxon>Actinomycetes</taxon>
        <taxon>Mycobacteriales</taxon>
        <taxon>Segniliparaceae</taxon>
        <taxon>Segniliparus</taxon>
    </lineage>
</organism>
<dbReference type="Proteomes" id="UP000004816">
    <property type="component" value="Unassembled WGS sequence"/>
</dbReference>